<dbReference type="EMBL" id="PGFF01000001">
    <property type="protein sequence ID" value="PJJ72357.1"/>
    <property type="molecule type" value="Genomic_DNA"/>
</dbReference>
<feature type="transmembrane region" description="Helical" evidence="1">
    <location>
        <begin position="126"/>
        <end position="154"/>
    </location>
</feature>
<evidence type="ECO:0000256" key="1">
    <source>
        <dbReference type="SAM" id="Phobius"/>
    </source>
</evidence>
<dbReference type="InterPro" id="IPR016566">
    <property type="entry name" value="UCP010219"/>
</dbReference>
<sequence length="238" mass="24921">MSEPREPDPAPSLSDTLSAAAQRAGFARVAPGETPTASALLAAVGGVRGLVESILPGLVFLVVYTITADLVPSVIVPIAVAALFVIVRLITRTPVMPAVVGAIGIAASATLALLSGRAEDNFVPGFWINAISLTTLVASLIARWPLVGVIVGLLTSDLSGWRADRAKMRVMTVATVLWAGLFALRLGVQLPLYFSGNVEWLAGTKLLMGVPLYAGLLWVTWLLVRAVYARPEGAADAR</sequence>
<protein>
    <submittedName>
        <fullName evidence="2">Uncharacterized protein DUF3159</fullName>
    </submittedName>
</protein>
<evidence type="ECO:0000313" key="2">
    <source>
        <dbReference type="EMBL" id="PJJ72357.1"/>
    </source>
</evidence>
<gene>
    <name evidence="2" type="ORF">CLV46_1928</name>
</gene>
<organism evidence="2 3">
    <name type="scientific">Diaminobutyricimonas aerilata</name>
    <dbReference type="NCBI Taxonomy" id="1162967"/>
    <lineage>
        <taxon>Bacteria</taxon>
        <taxon>Bacillati</taxon>
        <taxon>Actinomycetota</taxon>
        <taxon>Actinomycetes</taxon>
        <taxon>Micrococcales</taxon>
        <taxon>Microbacteriaceae</taxon>
        <taxon>Diaminobutyricimonas</taxon>
    </lineage>
</organism>
<dbReference type="AlphaFoldDB" id="A0A2M9CKE0"/>
<dbReference type="PIRSF" id="PIRSF010219">
    <property type="entry name" value="UCP010219"/>
    <property type="match status" value="1"/>
</dbReference>
<dbReference type="RefSeq" id="WP_100364557.1">
    <property type="nucleotide sequence ID" value="NZ_PGFF01000001.1"/>
</dbReference>
<feature type="transmembrane region" description="Helical" evidence="1">
    <location>
        <begin position="206"/>
        <end position="228"/>
    </location>
</feature>
<keyword evidence="1" id="KW-0812">Transmembrane</keyword>
<keyword evidence="3" id="KW-1185">Reference proteome</keyword>
<dbReference type="Pfam" id="PF11361">
    <property type="entry name" value="DUF3159"/>
    <property type="match status" value="1"/>
</dbReference>
<dbReference type="OrthoDB" id="5244221at2"/>
<feature type="transmembrane region" description="Helical" evidence="1">
    <location>
        <begin position="58"/>
        <end position="87"/>
    </location>
</feature>
<name>A0A2M9CKE0_9MICO</name>
<keyword evidence="1" id="KW-1133">Transmembrane helix</keyword>
<keyword evidence="1" id="KW-0472">Membrane</keyword>
<comment type="caution">
    <text evidence="2">The sequence shown here is derived from an EMBL/GenBank/DDBJ whole genome shotgun (WGS) entry which is preliminary data.</text>
</comment>
<dbReference type="Proteomes" id="UP000228758">
    <property type="component" value="Unassembled WGS sequence"/>
</dbReference>
<proteinExistence type="predicted"/>
<accession>A0A2M9CKE0</accession>
<evidence type="ECO:0000313" key="3">
    <source>
        <dbReference type="Proteomes" id="UP000228758"/>
    </source>
</evidence>
<reference evidence="2 3" key="1">
    <citation type="submission" date="2017-11" db="EMBL/GenBank/DDBJ databases">
        <title>Genomic Encyclopedia of Archaeal and Bacterial Type Strains, Phase II (KMG-II): From Individual Species to Whole Genera.</title>
        <authorList>
            <person name="Goeker M."/>
        </authorList>
    </citation>
    <scope>NUCLEOTIDE SEQUENCE [LARGE SCALE GENOMIC DNA]</scope>
    <source>
        <strain evidence="2 3">DSM 27393</strain>
    </source>
</reference>
<feature type="transmembrane region" description="Helical" evidence="1">
    <location>
        <begin position="94"/>
        <end position="114"/>
    </location>
</feature>
<feature type="transmembrane region" description="Helical" evidence="1">
    <location>
        <begin position="175"/>
        <end position="194"/>
    </location>
</feature>